<keyword evidence="1" id="KW-1133">Transmembrane helix</keyword>
<dbReference type="AlphaFoldDB" id="A0A0M3ASG2"/>
<reference evidence="2 3" key="1">
    <citation type="submission" date="2015-04" db="EMBL/GenBank/DDBJ databases">
        <title>Genome sequence of aromatic hydrocarbons-degrading Sphingobium chungbukense DJ77.</title>
        <authorList>
            <person name="Kim Y.-C."/>
            <person name="Chae J.-C."/>
        </authorList>
    </citation>
    <scope>NUCLEOTIDE SEQUENCE [LARGE SCALE GENOMIC DNA]</scope>
    <source>
        <strain evidence="2 3">DJ77</strain>
    </source>
</reference>
<dbReference type="Proteomes" id="UP000033874">
    <property type="component" value="Unassembled WGS sequence"/>
</dbReference>
<dbReference type="EMBL" id="LBIC01000006">
    <property type="protein sequence ID" value="KKW91469.1"/>
    <property type="molecule type" value="Genomic_DNA"/>
</dbReference>
<feature type="transmembrane region" description="Helical" evidence="1">
    <location>
        <begin position="79"/>
        <end position="96"/>
    </location>
</feature>
<dbReference type="RefSeq" id="WP_046764197.1">
    <property type="nucleotide sequence ID" value="NZ_LBIC01000006.1"/>
</dbReference>
<feature type="transmembrane region" description="Helical" evidence="1">
    <location>
        <begin position="53"/>
        <end position="72"/>
    </location>
</feature>
<organism evidence="2 3">
    <name type="scientific">Sphingobium chungbukense</name>
    <dbReference type="NCBI Taxonomy" id="56193"/>
    <lineage>
        <taxon>Bacteria</taxon>
        <taxon>Pseudomonadati</taxon>
        <taxon>Pseudomonadota</taxon>
        <taxon>Alphaproteobacteria</taxon>
        <taxon>Sphingomonadales</taxon>
        <taxon>Sphingomonadaceae</taxon>
        <taxon>Sphingobium</taxon>
    </lineage>
</organism>
<evidence type="ECO:0000256" key="1">
    <source>
        <dbReference type="SAM" id="Phobius"/>
    </source>
</evidence>
<proteinExistence type="predicted"/>
<sequence length="139" mass="14899">MHLVSLFKGAGVRIPLEAAIGAGTIITTASYALFSAVRHPAALAMTIGNDVPLRWVVATLFLIFTPSLFLLGGSRAARIWVSVIIIIDTALMVTIVRHIGLEAALKTIPAKLAVMHLCGIVALWMPRSNAWFNDRPADA</sequence>
<evidence type="ECO:0000313" key="2">
    <source>
        <dbReference type="EMBL" id="KKW91469.1"/>
    </source>
</evidence>
<keyword evidence="1" id="KW-0812">Transmembrane</keyword>
<feature type="transmembrane region" description="Helical" evidence="1">
    <location>
        <begin position="12"/>
        <end position="33"/>
    </location>
</feature>
<comment type="caution">
    <text evidence="2">The sequence shown here is derived from an EMBL/GenBank/DDBJ whole genome shotgun (WGS) entry which is preliminary data.</text>
</comment>
<gene>
    <name evidence="2" type="ORF">YP76_13730</name>
</gene>
<protein>
    <submittedName>
        <fullName evidence="2">Uncharacterized protein</fullName>
    </submittedName>
</protein>
<dbReference type="PATRIC" id="fig|56193.3.peg.2862"/>
<name>A0A0M3ASG2_9SPHN</name>
<accession>A0A0M3ASG2</accession>
<dbReference type="STRING" id="56193.YP76_13730"/>
<evidence type="ECO:0000313" key="3">
    <source>
        <dbReference type="Proteomes" id="UP000033874"/>
    </source>
</evidence>
<keyword evidence="3" id="KW-1185">Reference proteome</keyword>
<keyword evidence="1" id="KW-0472">Membrane</keyword>